<evidence type="ECO:0000256" key="3">
    <source>
        <dbReference type="SAM" id="MobiDB-lite"/>
    </source>
</evidence>
<evidence type="ECO:0000313" key="5">
    <source>
        <dbReference type="EMBL" id="PSN65968.1"/>
    </source>
</evidence>
<evidence type="ECO:0000256" key="2">
    <source>
        <dbReference type="ARBA" id="ARBA00022801"/>
    </source>
</evidence>
<evidence type="ECO:0000259" key="4">
    <source>
        <dbReference type="SMART" id="SM00484"/>
    </source>
</evidence>
<gene>
    <name evidence="5" type="ORF">BS50DRAFT_588758</name>
</gene>
<dbReference type="Pfam" id="PF00752">
    <property type="entry name" value="XPG_N"/>
    <property type="match status" value="1"/>
</dbReference>
<dbReference type="GO" id="GO:0017108">
    <property type="term" value="F:5'-flap endonuclease activity"/>
    <property type="evidence" value="ECO:0007669"/>
    <property type="project" value="TreeGrafter"/>
</dbReference>
<accession>A0A2T2NLN4</accession>
<dbReference type="InterPro" id="IPR029060">
    <property type="entry name" value="PIN-like_dom_sf"/>
</dbReference>
<evidence type="ECO:0000256" key="1">
    <source>
        <dbReference type="ARBA" id="ARBA00022722"/>
    </source>
</evidence>
<organism evidence="5 6">
    <name type="scientific">Corynespora cassiicola Philippines</name>
    <dbReference type="NCBI Taxonomy" id="1448308"/>
    <lineage>
        <taxon>Eukaryota</taxon>
        <taxon>Fungi</taxon>
        <taxon>Dikarya</taxon>
        <taxon>Ascomycota</taxon>
        <taxon>Pezizomycotina</taxon>
        <taxon>Dothideomycetes</taxon>
        <taxon>Pleosporomycetidae</taxon>
        <taxon>Pleosporales</taxon>
        <taxon>Corynesporascaceae</taxon>
        <taxon>Corynespora</taxon>
    </lineage>
</organism>
<dbReference type="EMBL" id="KZ678136">
    <property type="protein sequence ID" value="PSN65968.1"/>
    <property type="molecule type" value="Genomic_DNA"/>
</dbReference>
<dbReference type="PANTHER" id="PTHR11081:SF62">
    <property type="entry name" value="XPG-I DOMAIN-CONTAINING PROTEIN"/>
    <property type="match status" value="1"/>
</dbReference>
<protein>
    <submittedName>
        <fullName evidence="5">PIN domain-like protein</fullName>
    </submittedName>
</protein>
<dbReference type="InterPro" id="IPR036279">
    <property type="entry name" value="5-3_exonuclease_C_sf"/>
</dbReference>
<keyword evidence="6" id="KW-1185">Reference proteome</keyword>
<dbReference type="OrthoDB" id="2959108at2759"/>
<dbReference type="SUPFAM" id="SSF47807">
    <property type="entry name" value="5' to 3' exonuclease, C-terminal subdomain"/>
    <property type="match status" value="1"/>
</dbReference>
<dbReference type="PRINTS" id="PR00853">
    <property type="entry name" value="XPGRADSUPER"/>
</dbReference>
<dbReference type="GO" id="GO:0006281">
    <property type="term" value="P:DNA repair"/>
    <property type="evidence" value="ECO:0007669"/>
    <property type="project" value="UniProtKB-ARBA"/>
</dbReference>
<name>A0A2T2NLN4_CORCC</name>
<feature type="region of interest" description="Disordered" evidence="3">
    <location>
        <begin position="580"/>
        <end position="635"/>
    </location>
</feature>
<feature type="domain" description="XPG-I" evidence="4">
    <location>
        <begin position="120"/>
        <end position="189"/>
    </location>
</feature>
<feature type="compositionally biased region" description="Basic and acidic residues" evidence="3">
    <location>
        <begin position="454"/>
        <end position="465"/>
    </location>
</feature>
<dbReference type="STRING" id="1448308.A0A2T2NLN4"/>
<dbReference type="SUPFAM" id="SSF88723">
    <property type="entry name" value="PIN domain-like"/>
    <property type="match status" value="1"/>
</dbReference>
<dbReference type="Gene3D" id="1.10.150.20">
    <property type="entry name" value="5' to 3' exonuclease, C-terminal subdomain"/>
    <property type="match status" value="1"/>
</dbReference>
<feature type="region of interest" description="Disordered" evidence="3">
    <location>
        <begin position="439"/>
        <end position="492"/>
    </location>
</feature>
<dbReference type="PANTHER" id="PTHR11081">
    <property type="entry name" value="FLAP ENDONUCLEASE FAMILY MEMBER"/>
    <property type="match status" value="1"/>
</dbReference>
<keyword evidence="1" id="KW-0540">Nuclease</keyword>
<dbReference type="CDD" id="cd09870">
    <property type="entry name" value="PIN_YEN1"/>
    <property type="match status" value="1"/>
</dbReference>
<reference evidence="5 6" key="1">
    <citation type="journal article" date="2018" name="Front. Microbiol.">
        <title>Genome-Wide Analysis of Corynespora cassiicola Leaf Fall Disease Putative Effectors.</title>
        <authorList>
            <person name="Lopez D."/>
            <person name="Ribeiro S."/>
            <person name="Label P."/>
            <person name="Fumanal B."/>
            <person name="Venisse J.S."/>
            <person name="Kohler A."/>
            <person name="de Oliveira R.R."/>
            <person name="Labutti K."/>
            <person name="Lipzen A."/>
            <person name="Lail K."/>
            <person name="Bauer D."/>
            <person name="Ohm R.A."/>
            <person name="Barry K.W."/>
            <person name="Spatafora J."/>
            <person name="Grigoriev I.V."/>
            <person name="Martin F.M."/>
            <person name="Pujade-Renaud V."/>
        </authorList>
    </citation>
    <scope>NUCLEOTIDE SEQUENCE [LARGE SCALE GENOMIC DNA]</scope>
    <source>
        <strain evidence="5 6">Philippines</strain>
    </source>
</reference>
<dbReference type="AlphaFoldDB" id="A0A2T2NLN4"/>
<dbReference type="InterPro" id="IPR006086">
    <property type="entry name" value="XPG-I_dom"/>
</dbReference>
<dbReference type="InterPro" id="IPR006085">
    <property type="entry name" value="XPG_DNA_repair_N"/>
</dbReference>
<dbReference type="Proteomes" id="UP000240883">
    <property type="component" value="Unassembled WGS sequence"/>
</dbReference>
<dbReference type="InterPro" id="IPR006084">
    <property type="entry name" value="XPG/Rad2"/>
</dbReference>
<dbReference type="Gene3D" id="3.40.50.1010">
    <property type="entry name" value="5'-nuclease"/>
    <property type="match status" value="2"/>
</dbReference>
<dbReference type="Pfam" id="PF00867">
    <property type="entry name" value="XPG_I"/>
    <property type="match status" value="1"/>
</dbReference>
<keyword evidence="2" id="KW-0378">Hydrolase</keyword>
<dbReference type="SMART" id="SM00484">
    <property type="entry name" value="XPGI"/>
    <property type="match status" value="1"/>
</dbReference>
<proteinExistence type="predicted"/>
<sequence length="693" mass="78598">MGIPALWDMIKAEEGTIPLAQLAEEHYNQHERPLRIAVDEADWRFNNLTSQQVYLIRQKSNEPAFQGIEKAVFWRICRLLTYNVQLLFVFDGPSRPWKRGRIGGSRIDYGSLRLLKEMLRHFRIPYHEAPGESEAECARLQQLGIVDAVWSQDSDTLMFGCSLLIRDDRVSKQKGSTDRSKENTKKSGTSVRVIRRADIVRQHGFDREGLVLFAMLCGGDYDTKGLEKCGPTLAIQAVKAGLGTSLCRCRTKQDCVDWREQFVSWMPKKYHGLVPFDYPDLKTLNKYNKPTISTDDQLRNLRSLRHGWYQPIDEINLLNLTSSRFNVWGRGYMHWVGPVLLTRALANPDAVRHEGNPYDVKITKRRAKKVADEDTERAFVQKITFSPFPLTTLSRQDFEGDRTGYWTGRTDQLFDGDHREEWEAFPNHLLRKYLPAEVLDPPASEPKNRRKRKLEMTDHNEESPKQARGPKKRRAKAGQPIPEIESDKPATRGITLSSTSVVDLVSDDEALPAQINSRKATHSGVSDIKSDFDDFGAIERLEKAETFITVSNFRATKIIARHSNAGDNPAWPFSSPLSMQAGQRLQTHKQHGSSPFESPFRKPGHQSTPVTSKARAGTLHEHHVAQPTSPSADAASIRSTRLKHFNNHTHDDITIRSSSSSSIATKLTTIQNASKSTPRSTRNLEEVEMIDLT</sequence>
<evidence type="ECO:0000313" key="6">
    <source>
        <dbReference type="Proteomes" id="UP000240883"/>
    </source>
</evidence>